<dbReference type="EMBL" id="LNIX01000022">
    <property type="protein sequence ID" value="OXA43465.1"/>
    <property type="molecule type" value="Genomic_DNA"/>
</dbReference>
<gene>
    <name evidence="2" type="ORF">Fcan01_21726</name>
</gene>
<feature type="chain" id="PRO_5013302387" evidence="1">
    <location>
        <begin position="21"/>
        <end position="199"/>
    </location>
</feature>
<dbReference type="AlphaFoldDB" id="A0A226DD19"/>
<keyword evidence="1" id="KW-0732">Signal</keyword>
<dbReference type="PANTHER" id="PTHR18841">
    <property type="entry name" value="VITELLINE MEMBRANE OUTER LAYER PROTEIN I-RELATED"/>
    <property type="match status" value="1"/>
</dbReference>
<dbReference type="SUPFAM" id="SSF51092">
    <property type="entry name" value="Vitelline membrane outer protein-I (VMO-I)"/>
    <property type="match status" value="1"/>
</dbReference>
<reference evidence="2 3" key="1">
    <citation type="submission" date="2015-12" db="EMBL/GenBank/DDBJ databases">
        <title>The genome of Folsomia candida.</title>
        <authorList>
            <person name="Faddeeva A."/>
            <person name="Derks M.F."/>
            <person name="Anvar Y."/>
            <person name="Smit S."/>
            <person name="Van Straalen N."/>
            <person name="Roelofs D."/>
        </authorList>
    </citation>
    <scope>NUCLEOTIDE SEQUENCE [LARGE SCALE GENOMIC DNA]</scope>
    <source>
        <strain evidence="2 3">VU population</strain>
        <tissue evidence="2">Whole body</tissue>
    </source>
</reference>
<organism evidence="2 3">
    <name type="scientific">Folsomia candida</name>
    <name type="common">Springtail</name>
    <dbReference type="NCBI Taxonomy" id="158441"/>
    <lineage>
        <taxon>Eukaryota</taxon>
        <taxon>Metazoa</taxon>
        <taxon>Ecdysozoa</taxon>
        <taxon>Arthropoda</taxon>
        <taxon>Hexapoda</taxon>
        <taxon>Collembola</taxon>
        <taxon>Entomobryomorpha</taxon>
        <taxon>Isotomoidea</taxon>
        <taxon>Isotomidae</taxon>
        <taxon>Proisotominae</taxon>
        <taxon>Folsomia</taxon>
    </lineage>
</organism>
<dbReference type="PANTHER" id="PTHR18841:SF0">
    <property type="entry name" value="VITELLINE MEMBRANE OUTER LAYER 1 HOMOLOG A-RELATED"/>
    <property type="match status" value="1"/>
</dbReference>
<dbReference type="Gene3D" id="2.100.10.20">
    <property type="entry name" value="Vitelline membrane outer layer protein I (VOMI)"/>
    <property type="match status" value="1"/>
</dbReference>
<dbReference type="InterPro" id="IPR005515">
    <property type="entry name" value="VOMI"/>
</dbReference>
<evidence type="ECO:0000256" key="1">
    <source>
        <dbReference type="SAM" id="SignalP"/>
    </source>
</evidence>
<feature type="signal peptide" evidence="1">
    <location>
        <begin position="1"/>
        <end position="20"/>
    </location>
</feature>
<dbReference type="GO" id="GO:0005615">
    <property type="term" value="C:extracellular space"/>
    <property type="evidence" value="ECO:0007669"/>
    <property type="project" value="TreeGrafter"/>
</dbReference>
<dbReference type="STRING" id="158441.A0A226DD19"/>
<dbReference type="OMA" id="NGIRLNC"/>
<dbReference type="OrthoDB" id="6329319at2759"/>
<evidence type="ECO:0000313" key="3">
    <source>
        <dbReference type="Proteomes" id="UP000198287"/>
    </source>
</evidence>
<keyword evidence="3" id="KW-1185">Reference proteome</keyword>
<evidence type="ECO:0000313" key="2">
    <source>
        <dbReference type="EMBL" id="OXA43465.1"/>
    </source>
</evidence>
<dbReference type="InterPro" id="IPR036706">
    <property type="entry name" value="VOMI_sf"/>
</dbReference>
<dbReference type="Pfam" id="PF03762">
    <property type="entry name" value="VOMI"/>
    <property type="match status" value="1"/>
</dbReference>
<comment type="caution">
    <text evidence="2">The sequence shown here is derived from an EMBL/GenBank/DDBJ whole genome shotgun (WGS) entry which is preliminary data.</text>
</comment>
<sequence length="199" mass="22195">MTTKIIIPIIVFVFVGVAHSGEIIESERITNWGEWGSFHRCPNGTFAQGFRLRTEPYKGALIDDTASNAVRLFCGDPDNINTPTISSTEGHWGTWGEIFKCRPGGYIHGFSLRVEQPFLIPDDETATNNFRFYCNNDEPDVFLEGDGINRFGQWRSIKKCARSEALCALQTQVQRDQGLGDDTALNNISAECCSPPLNN</sequence>
<protein>
    <submittedName>
        <fullName evidence="2">Vitelline membrane outer layer protein 1</fullName>
    </submittedName>
</protein>
<accession>A0A226DD19</accession>
<name>A0A226DD19_FOLCA</name>
<dbReference type="Proteomes" id="UP000198287">
    <property type="component" value="Unassembled WGS sequence"/>
</dbReference>
<proteinExistence type="predicted"/>